<evidence type="ECO:0000256" key="1">
    <source>
        <dbReference type="SAM" id="MobiDB-lite"/>
    </source>
</evidence>
<feature type="region of interest" description="Disordered" evidence="1">
    <location>
        <begin position="30"/>
        <end position="138"/>
    </location>
</feature>
<dbReference type="OrthoDB" id="7478713at2"/>
<dbReference type="RefSeq" id="WP_160746345.1">
    <property type="nucleotide sequence ID" value="NZ_WTYK01000003.1"/>
</dbReference>
<feature type="chain" id="PRO_5026161787" evidence="2">
    <location>
        <begin position="22"/>
        <end position="138"/>
    </location>
</feature>
<dbReference type="EMBL" id="WTYK01000003">
    <property type="protein sequence ID" value="MXP41502.1"/>
    <property type="molecule type" value="Genomic_DNA"/>
</dbReference>
<comment type="caution">
    <text evidence="3">The sequence shown here is derived from an EMBL/GenBank/DDBJ whole genome shotgun (WGS) entry which is preliminary data.</text>
</comment>
<accession>A0A6I4URI3</accession>
<feature type="compositionally biased region" description="Low complexity" evidence="1">
    <location>
        <begin position="91"/>
        <end position="112"/>
    </location>
</feature>
<evidence type="ECO:0000313" key="3">
    <source>
        <dbReference type="EMBL" id="MXP41502.1"/>
    </source>
</evidence>
<sequence>MRTLIFASIGALSLIATPAIAQTTVGGGISASTPHGSVAGGASAGTADKQDGKRNRAERRRDRDHRDHDQQRANSATTYGSGTVYTDRRTATGGVTAGASASGTSTQSASTAIDAYGRTTREGGEAEVYGESDARSGR</sequence>
<feature type="compositionally biased region" description="Basic and acidic residues" evidence="1">
    <location>
        <begin position="48"/>
        <end position="71"/>
    </location>
</feature>
<proteinExistence type="predicted"/>
<evidence type="ECO:0000313" key="4">
    <source>
        <dbReference type="Proteomes" id="UP000469159"/>
    </source>
</evidence>
<name>A0A6I4URI3_9SPHN</name>
<feature type="compositionally biased region" description="Polar residues" evidence="1">
    <location>
        <begin position="75"/>
        <end position="84"/>
    </location>
</feature>
<dbReference type="AlphaFoldDB" id="A0A6I4URI3"/>
<gene>
    <name evidence="3" type="ORF">GRI75_07575</name>
</gene>
<dbReference type="Proteomes" id="UP000469159">
    <property type="component" value="Unassembled WGS sequence"/>
</dbReference>
<keyword evidence="2" id="KW-0732">Signal</keyword>
<evidence type="ECO:0000256" key="2">
    <source>
        <dbReference type="SAM" id="SignalP"/>
    </source>
</evidence>
<reference evidence="3 4" key="1">
    <citation type="submission" date="2019-12" db="EMBL/GenBank/DDBJ databases">
        <title>Genomic-based taxomic classification of the family Erythrobacteraceae.</title>
        <authorList>
            <person name="Xu L."/>
        </authorList>
    </citation>
    <scope>NUCLEOTIDE SEQUENCE [LARGE SCALE GENOMIC DNA]</scope>
    <source>
        <strain evidence="3 4">MCCC 1K02066</strain>
    </source>
</reference>
<feature type="signal peptide" evidence="2">
    <location>
        <begin position="1"/>
        <end position="21"/>
    </location>
</feature>
<protein>
    <submittedName>
        <fullName evidence="3">Uncharacterized protein</fullName>
    </submittedName>
</protein>
<organism evidence="3 4">
    <name type="scientific">Croceibacterium soli</name>
    <dbReference type="NCBI Taxonomy" id="1739690"/>
    <lineage>
        <taxon>Bacteria</taxon>
        <taxon>Pseudomonadati</taxon>
        <taxon>Pseudomonadota</taxon>
        <taxon>Alphaproteobacteria</taxon>
        <taxon>Sphingomonadales</taxon>
        <taxon>Erythrobacteraceae</taxon>
        <taxon>Croceibacterium</taxon>
    </lineage>
</organism>
<keyword evidence="4" id="KW-1185">Reference proteome</keyword>